<dbReference type="AlphaFoldDB" id="A0AAD6U2W5"/>
<keyword evidence="1" id="KW-0732">Signal</keyword>
<name>A0AAD6U2W5_9AGAR</name>
<protein>
    <recommendedName>
        <fullName evidence="4">Secreted protein</fullName>
    </recommendedName>
</protein>
<evidence type="ECO:0000313" key="2">
    <source>
        <dbReference type="EMBL" id="KAJ7085176.1"/>
    </source>
</evidence>
<dbReference type="Proteomes" id="UP001222325">
    <property type="component" value="Unassembled WGS sequence"/>
</dbReference>
<organism evidence="2 3">
    <name type="scientific">Mycena belliarum</name>
    <dbReference type="NCBI Taxonomy" id="1033014"/>
    <lineage>
        <taxon>Eukaryota</taxon>
        <taxon>Fungi</taxon>
        <taxon>Dikarya</taxon>
        <taxon>Basidiomycota</taxon>
        <taxon>Agaricomycotina</taxon>
        <taxon>Agaricomycetes</taxon>
        <taxon>Agaricomycetidae</taxon>
        <taxon>Agaricales</taxon>
        <taxon>Marasmiineae</taxon>
        <taxon>Mycenaceae</taxon>
        <taxon>Mycena</taxon>
    </lineage>
</organism>
<evidence type="ECO:0000256" key="1">
    <source>
        <dbReference type="SAM" id="SignalP"/>
    </source>
</evidence>
<reference evidence="2" key="1">
    <citation type="submission" date="2023-03" db="EMBL/GenBank/DDBJ databases">
        <title>Massive genome expansion in bonnet fungi (Mycena s.s.) driven by repeated elements and novel gene families across ecological guilds.</title>
        <authorList>
            <consortium name="Lawrence Berkeley National Laboratory"/>
            <person name="Harder C.B."/>
            <person name="Miyauchi S."/>
            <person name="Viragh M."/>
            <person name="Kuo A."/>
            <person name="Thoen E."/>
            <person name="Andreopoulos B."/>
            <person name="Lu D."/>
            <person name="Skrede I."/>
            <person name="Drula E."/>
            <person name="Henrissat B."/>
            <person name="Morin E."/>
            <person name="Kohler A."/>
            <person name="Barry K."/>
            <person name="LaButti K."/>
            <person name="Morin E."/>
            <person name="Salamov A."/>
            <person name="Lipzen A."/>
            <person name="Mereny Z."/>
            <person name="Hegedus B."/>
            <person name="Baldrian P."/>
            <person name="Stursova M."/>
            <person name="Weitz H."/>
            <person name="Taylor A."/>
            <person name="Grigoriev I.V."/>
            <person name="Nagy L.G."/>
            <person name="Martin F."/>
            <person name="Kauserud H."/>
        </authorList>
    </citation>
    <scope>NUCLEOTIDE SEQUENCE</scope>
    <source>
        <strain evidence="2">CBHHK173m</strain>
    </source>
</reference>
<accession>A0AAD6U2W5</accession>
<gene>
    <name evidence="2" type="ORF">B0H15DRAFT_379374</name>
</gene>
<sequence length="113" mass="12406">MHPLLSSHHHALFSFCLVLALPRLPYHAHPRSSAIRSSRTRTACVGGLQGAEIPNAHVLATRSTTTDTDTRQTTPMDVLSARRWRPSGGKWANSDFTATLITYPLPFRARCGG</sequence>
<dbReference type="EMBL" id="JARJCN010000035">
    <property type="protein sequence ID" value="KAJ7085176.1"/>
    <property type="molecule type" value="Genomic_DNA"/>
</dbReference>
<evidence type="ECO:0000313" key="3">
    <source>
        <dbReference type="Proteomes" id="UP001222325"/>
    </source>
</evidence>
<feature type="signal peptide" evidence="1">
    <location>
        <begin position="1"/>
        <end position="20"/>
    </location>
</feature>
<comment type="caution">
    <text evidence="2">The sequence shown here is derived from an EMBL/GenBank/DDBJ whole genome shotgun (WGS) entry which is preliminary data.</text>
</comment>
<feature type="chain" id="PRO_5042205873" description="Secreted protein" evidence="1">
    <location>
        <begin position="21"/>
        <end position="113"/>
    </location>
</feature>
<evidence type="ECO:0008006" key="4">
    <source>
        <dbReference type="Google" id="ProtNLM"/>
    </source>
</evidence>
<keyword evidence="3" id="KW-1185">Reference proteome</keyword>
<proteinExistence type="predicted"/>